<dbReference type="Gene3D" id="1.10.10.10">
    <property type="entry name" value="Winged helix-like DNA-binding domain superfamily/Winged helix DNA-binding domain"/>
    <property type="match status" value="1"/>
</dbReference>
<name>A0ABU9YLR8_9PROT</name>
<dbReference type="PRINTS" id="PR00598">
    <property type="entry name" value="HTHMARR"/>
</dbReference>
<dbReference type="SMART" id="SM00347">
    <property type="entry name" value="HTH_MARR"/>
    <property type="match status" value="1"/>
</dbReference>
<evidence type="ECO:0000259" key="1">
    <source>
        <dbReference type="PROSITE" id="PS50995"/>
    </source>
</evidence>
<dbReference type="InterPro" id="IPR000835">
    <property type="entry name" value="HTH_MarR-typ"/>
</dbReference>
<dbReference type="PANTHER" id="PTHR33164:SF57">
    <property type="entry name" value="MARR-FAMILY TRANSCRIPTIONAL REGULATOR"/>
    <property type="match status" value="1"/>
</dbReference>
<protein>
    <submittedName>
        <fullName evidence="2">MarR family transcriptional regulator</fullName>
    </submittedName>
</protein>
<evidence type="ECO:0000313" key="3">
    <source>
        <dbReference type="Proteomes" id="UP001413721"/>
    </source>
</evidence>
<comment type="caution">
    <text evidence="2">The sequence shown here is derived from an EMBL/GenBank/DDBJ whole genome shotgun (WGS) entry which is preliminary data.</text>
</comment>
<accession>A0ABU9YLR8</accession>
<dbReference type="Proteomes" id="UP001413721">
    <property type="component" value="Unassembled WGS sequence"/>
</dbReference>
<dbReference type="SUPFAM" id="SSF46785">
    <property type="entry name" value="Winged helix' DNA-binding domain"/>
    <property type="match status" value="1"/>
</dbReference>
<feature type="domain" description="HTH marR-type" evidence="1">
    <location>
        <begin position="15"/>
        <end position="151"/>
    </location>
</feature>
<evidence type="ECO:0000313" key="2">
    <source>
        <dbReference type="EMBL" id="MEN2989743.1"/>
    </source>
</evidence>
<dbReference type="EMBL" id="JBBKTW010000005">
    <property type="protein sequence ID" value="MEN2989743.1"/>
    <property type="molecule type" value="Genomic_DNA"/>
</dbReference>
<dbReference type="Pfam" id="PF01047">
    <property type="entry name" value="MarR"/>
    <property type="match status" value="1"/>
</dbReference>
<keyword evidence="3" id="KW-1185">Reference proteome</keyword>
<dbReference type="InterPro" id="IPR036390">
    <property type="entry name" value="WH_DNA-bd_sf"/>
</dbReference>
<gene>
    <name evidence="2" type="ORF">WG926_15610</name>
</gene>
<proteinExistence type="predicted"/>
<sequence length="159" mass="17837">MSDDNRRDAHIRAVLPELHRALIDLAGLMNQPERDTMMLEAAGLTLERALFPLLVLVERLGPIGVVDLAGHVGRDHTTVSRQIARLHDLGLVERRTSAADRRSREAVITPRGKAATDLVDAARERMALALFKTWRPDDVDELVRLMRKLVDSIRDQPTP</sequence>
<dbReference type="PROSITE" id="PS50995">
    <property type="entry name" value="HTH_MARR_2"/>
    <property type="match status" value="1"/>
</dbReference>
<organism evidence="2 3">
    <name type="scientific">Tistrella arctica</name>
    <dbReference type="NCBI Taxonomy" id="3133430"/>
    <lineage>
        <taxon>Bacteria</taxon>
        <taxon>Pseudomonadati</taxon>
        <taxon>Pseudomonadota</taxon>
        <taxon>Alphaproteobacteria</taxon>
        <taxon>Geminicoccales</taxon>
        <taxon>Geminicoccaceae</taxon>
        <taxon>Tistrella</taxon>
    </lineage>
</organism>
<dbReference type="InterPro" id="IPR036388">
    <property type="entry name" value="WH-like_DNA-bd_sf"/>
</dbReference>
<reference evidence="2 3" key="1">
    <citation type="submission" date="2024-03" db="EMBL/GenBank/DDBJ databases">
        <title>High-quality draft genome sequencing of Tistrella sp. BH-R2-4.</title>
        <authorList>
            <person name="Dong C."/>
        </authorList>
    </citation>
    <scope>NUCLEOTIDE SEQUENCE [LARGE SCALE GENOMIC DNA]</scope>
    <source>
        <strain evidence="2 3">BH-R2-4</strain>
    </source>
</reference>
<dbReference type="InterPro" id="IPR039422">
    <property type="entry name" value="MarR/SlyA-like"/>
</dbReference>
<dbReference type="PANTHER" id="PTHR33164">
    <property type="entry name" value="TRANSCRIPTIONAL REGULATOR, MARR FAMILY"/>
    <property type="match status" value="1"/>
</dbReference>
<dbReference type="RefSeq" id="WP_345937713.1">
    <property type="nucleotide sequence ID" value="NZ_JBBKTW010000005.1"/>
</dbReference>